<dbReference type="RefSeq" id="WP_134358387.1">
    <property type="nucleotide sequence ID" value="NZ_CP038033.1"/>
</dbReference>
<evidence type="ECO:0000313" key="2">
    <source>
        <dbReference type="EMBL" id="QBQ55119.1"/>
    </source>
</evidence>
<dbReference type="InterPro" id="IPR036059">
    <property type="entry name" value="TldD/PmbA_sf"/>
</dbReference>
<dbReference type="SUPFAM" id="SSF111283">
    <property type="entry name" value="Putative modulator of DNA gyrase, PmbA/TldD"/>
    <property type="match status" value="1"/>
</dbReference>
<gene>
    <name evidence="2" type="ORF">E3U44_11815</name>
</gene>
<protein>
    <recommendedName>
        <fullName evidence="1">Metalloprotease TldD/E C-terminal domain-containing protein</fullName>
    </recommendedName>
</protein>
<dbReference type="Pfam" id="PF19289">
    <property type="entry name" value="PmbA_TldD_3rd"/>
    <property type="match status" value="1"/>
</dbReference>
<reference evidence="2 3" key="1">
    <citation type="submission" date="2019-03" db="EMBL/GenBank/DDBJ databases">
        <title>The genome sequence of Nitrosococcus wardiae strain D1FHST reveals the archetypal metabolic capacity of ammonia-oxidizing Gammaproteobacteria.</title>
        <authorList>
            <person name="Wang L."/>
            <person name="Lim C.K."/>
            <person name="Hanson T.E."/>
            <person name="Dang H."/>
            <person name="Klotz M.G."/>
        </authorList>
    </citation>
    <scope>NUCLEOTIDE SEQUENCE [LARGE SCALE GENOMIC DNA]</scope>
    <source>
        <strain evidence="2 3">D1FHS</strain>
    </source>
</reference>
<evidence type="ECO:0000259" key="1">
    <source>
        <dbReference type="Pfam" id="PF19289"/>
    </source>
</evidence>
<sequence>MPLREFFNTLADTLTTNLHSGEVLTLYFEAEDSDFIRFNRNQVRQAGSVQQLELSLDLSAGYRHATGRCHLVGDLNNDLPPVQSLLAALRDQRRFIPEDPYLFYATAGYNTETMEEEDLPRVEVVLKDILTVAAGLDLVGLWAGGRLYRGFANSLGQYNWYSTGNFNFDWSCYHGGGGAVKSQYAGTSWDPIHLEHKMQRVREQLGLFHRPAKVLPPGRYRVYLAPTALMEIFSLLGWSGFGLKSHRTQQTPLLKMAQGKRLLHPLVNLSEYPGGGVVPCFTETGFQKPERIRLITQGAYQDCLVSPRSSKEYGIPVNAGSEIPQSLDLAPGRLKTNEVCENLEKGIYITNLWYSNFSDPNDARITGMTRYACFWVEGGKPQAPIDVMRFDESWYQMFGDNLLGLTTEREFLLDPNTYERRSLSSFRLPGALVDKFTLTL</sequence>
<evidence type="ECO:0000313" key="3">
    <source>
        <dbReference type="Proteomes" id="UP000294325"/>
    </source>
</evidence>
<name>A0A4P7C0K8_9GAMM</name>
<dbReference type="OrthoDB" id="9763230at2"/>
<keyword evidence="3" id="KW-1185">Reference proteome</keyword>
<dbReference type="EMBL" id="CP038033">
    <property type="protein sequence ID" value="QBQ55119.1"/>
    <property type="molecule type" value="Genomic_DNA"/>
</dbReference>
<dbReference type="GO" id="GO:0006508">
    <property type="term" value="P:proteolysis"/>
    <property type="evidence" value="ECO:0007669"/>
    <property type="project" value="InterPro"/>
</dbReference>
<proteinExistence type="predicted"/>
<dbReference type="AlphaFoldDB" id="A0A4P7C0K8"/>
<accession>A0A4P7C0K8</accession>
<dbReference type="KEGG" id="nwr:E3U44_11815"/>
<dbReference type="Proteomes" id="UP000294325">
    <property type="component" value="Chromosome"/>
</dbReference>
<dbReference type="PANTHER" id="PTHR43666">
    <property type="entry name" value="TLDD PROTEIN"/>
    <property type="match status" value="1"/>
</dbReference>
<organism evidence="2 3">
    <name type="scientific">Nitrosococcus wardiae</name>
    <dbReference type="NCBI Taxonomy" id="1814290"/>
    <lineage>
        <taxon>Bacteria</taxon>
        <taxon>Pseudomonadati</taxon>
        <taxon>Pseudomonadota</taxon>
        <taxon>Gammaproteobacteria</taxon>
        <taxon>Chromatiales</taxon>
        <taxon>Chromatiaceae</taxon>
        <taxon>Nitrosococcus</taxon>
    </lineage>
</organism>
<dbReference type="InterPro" id="IPR045569">
    <property type="entry name" value="Metalloprtase-TldD/E_C"/>
</dbReference>
<dbReference type="GO" id="GO:0008237">
    <property type="term" value="F:metallopeptidase activity"/>
    <property type="evidence" value="ECO:0007669"/>
    <property type="project" value="InterPro"/>
</dbReference>
<dbReference type="PANTHER" id="PTHR43666:SF1">
    <property type="entry name" value="CONSERVED PROTEIN"/>
    <property type="match status" value="1"/>
</dbReference>
<feature type="domain" description="Metalloprotease TldD/E C-terminal" evidence="1">
    <location>
        <begin position="217"/>
        <end position="438"/>
    </location>
</feature>